<dbReference type="AlphaFoldDB" id="A0A2B7WGC5"/>
<dbReference type="PANTHER" id="PTHR34292:SF1">
    <property type="entry name" value="OUTER SPORE WALL PROTEIN RRT8"/>
    <property type="match status" value="1"/>
</dbReference>
<keyword evidence="4 5" id="KW-0472">Membrane</keyword>
<dbReference type="Gene3D" id="3.40.50.1000">
    <property type="entry name" value="HAD superfamily/HAD-like"/>
    <property type="match status" value="1"/>
</dbReference>
<dbReference type="Pfam" id="PF07264">
    <property type="entry name" value="EI24"/>
    <property type="match status" value="1"/>
</dbReference>
<keyword evidence="3 5" id="KW-1133">Transmembrane helix</keyword>
<feature type="transmembrane region" description="Helical" evidence="5">
    <location>
        <begin position="254"/>
        <end position="273"/>
    </location>
</feature>
<comment type="subcellular location">
    <subcellularLocation>
        <location evidence="1">Membrane</location>
        <topology evidence="1">Multi-pass membrane protein</topology>
    </subcellularLocation>
</comment>
<dbReference type="STRING" id="2060905.A0A2B7WGC5"/>
<accession>A0A2B7WGC5</accession>
<organism evidence="6 7">
    <name type="scientific">Blastomyces parvus</name>
    <dbReference type="NCBI Taxonomy" id="2060905"/>
    <lineage>
        <taxon>Eukaryota</taxon>
        <taxon>Fungi</taxon>
        <taxon>Dikarya</taxon>
        <taxon>Ascomycota</taxon>
        <taxon>Pezizomycotina</taxon>
        <taxon>Eurotiomycetes</taxon>
        <taxon>Eurotiomycetidae</taxon>
        <taxon>Onygenales</taxon>
        <taxon>Ajellomycetaceae</taxon>
        <taxon>Blastomyces</taxon>
    </lineage>
</organism>
<evidence type="ECO:0000256" key="2">
    <source>
        <dbReference type="ARBA" id="ARBA00022692"/>
    </source>
</evidence>
<name>A0A2B7WGC5_9EURO</name>
<dbReference type="PANTHER" id="PTHR34292">
    <property type="entry name" value="OUTER SPORE WALL PROTEIN LDS1"/>
    <property type="match status" value="1"/>
</dbReference>
<feature type="transmembrane region" description="Helical" evidence="5">
    <location>
        <begin position="227"/>
        <end position="248"/>
    </location>
</feature>
<dbReference type="GO" id="GO:0005811">
    <property type="term" value="C:lipid droplet"/>
    <property type="evidence" value="ECO:0007669"/>
    <property type="project" value="TreeGrafter"/>
</dbReference>
<comment type="caution">
    <text evidence="6">The sequence shown here is derived from an EMBL/GenBank/DDBJ whole genome shotgun (WGS) entry which is preliminary data.</text>
</comment>
<dbReference type="GO" id="GO:0005628">
    <property type="term" value="C:prospore membrane"/>
    <property type="evidence" value="ECO:0007669"/>
    <property type="project" value="TreeGrafter"/>
</dbReference>
<sequence length="470" mass="52317">MLTAIEGGIAGEEWRGRAAESADWLEAFPFLQQPTLYLNYDAFMAFRCVTCLLTSLRKVLLLPSMCRLKRTTHYSSSLVDDQKLIPVVFSNGTTSMIQNSVARSKELAPYAGLFHNIVSVDPTKKFKPAPETYRHLADRIGKERSEMNEIWFIIGNPFDVMGAINAGMNAAWVDRAGLGWTDSMNGEAKPSVVARDLVTAGIIFFISHPFMWPLFRARLFSISVLSAFIYTLLFTLTYLPQVAFLAIFQGSGAWVNGLFLVLGEGAAIVQILFEAFFVDETLVDVFDAVLISQGEEDLVATSRTIHPRADQSQGGDGDGDGNGNGAAALSLNPTQRLGKPITSAIYAPFSVRQIVEFIVLLPLNFVPVAGTPMFLILTGYRAGPLQHWRYFELRGFNKNERKKFVAKRRIRYTWFGTVALILQLIPMLSMFFLLTTAAGSALWAADFERRRRIAIERAEAGRHSGYRTLP</sequence>
<evidence type="ECO:0000256" key="1">
    <source>
        <dbReference type="ARBA" id="ARBA00004141"/>
    </source>
</evidence>
<dbReference type="SUPFAM" id="SSF56784">
    <property type="entry name" value="HAD-like"/>
    <property type="match status" value="1"/>
</dbReference>
<keyword evidence="2 5" id="KW-0812">Transmembrane</keyword>
<gene>
    <name evidence="6" type="ORF">GX51_08190</name>
</gene>
<evidence type="ECO:0000256" key="5">
    <source>
        <dbReference type="SAM" id="Phobius"/>
    </source>
</evidence>
<evidence type="ECO:0000313" key="7">
    <source>
        <dbReference type="Proteomes" id="UP000224080"/>
    </source>
</evidence>
<reference evidence="6 7" key="1">
    <citation type="submission" date="2017-10" db="EMBL/GenBank/DDBJ databases">
        <title>Comparative genomics in systemic dimorphic fungi from Ajellomycetaceae.</title>
        <authorList>
            <person name="Munoz J.F."/>
            <person name="Mcewen J.G."/>
            <person name="Clay O.K."/>
            <person name="Cuomo C.A."/>
        </authorList>
    </citation>
    <scope>NUCLEOTIDE SEQUENCE [LARGE SCALE GENOMIC DNA]</scope>
    <source>
        <strain evidence="6 7">UAMH130</strain>
    </source>
</reference>
<dbReference type="InterPro" id="IPR036412">
    <property type="entry name" value="HAD-like_sf"/>
</dbReference>
<evidence type="ECO:0000256" key="4">
    <source>
        <dbReference type="ARBA" id="ARBA00023136"/>
    </source>
</evidence>
<dbReference type="GO" id="GO:0005619">
    <property type="term" value="C:ascospore wall"/>
    <property type="evidence" value="ECO:0007669"/>
    <property type="project" value="TreeGrafter"/>
</dbReference>
<dbReference type="Proteomes" id="UP000224080">
    <property type="component" value="Unassembled WGS sequence"/>
</dbReference>
<dbReference type="InterPro" id="IPR023214">
    <property type="entry name" value="HAD_sf"/>
</dbReference>
<feature type="transmembrane region" description="Helical" evidence="5">
    <location>
        <begin position="357"/>
        <end position="380"/>
    </location>
</feature>
<dbReference type="EMBL" id="PDNC01000215">
    <property type="protein sequence ID" value="PGG95652.1"/>
    <property type="molecule type" value="Genomic_DNA"/>
</dbReference>
<dbReference type="InterPro" id="IPR059112">
    <property type="entry name" value="CysZ/EI24"/>
</dbReference>
<keyword evidence="7" id="KW-1185">Reference proteome</keyword>
<evidence type="ECO:0000313" key="6">
    <source>
        <dbReference type="EMBL" id="PGG95652.1"/>
    </source>
</evidence>
<feature type="transmembrane region" description="Helical" evidence="5">
    <location>
        <begin position="412"/>
        <end position="445"/>
    </location>
</feature>
<dbReference type="InterPro" id="IPR052786">
    <property type="entry name" value="Spore_wall_assembly"/>
</dbReference>
<dbReference type="OrthoDB" id="2107885at2759"/>
<proteinExistence type="predicted"/>
<protein>
    <submittedName>
        <fullName evidence="6">Uncharacterized protein</fullName>
    </submittedName>
</protein>
<evidence type="ECO:0000256" key="3">
    <source>
        <dbReference type="ARBA" id="ARBA00022989"/>
    </source>
</evidence>